<proteinExistence type="predicted"/>
<dbReference type="InterPro" id="IPR045435">
    <property type="entry name" value="EAD7"/>
</dbReference>
<dbReference type="Gene3D" id="3.40.50.10140">
    <property type="entry name" value="Toll/interleukin-1 receptor homology (TIR) domain"/>
    <property type="match status" value="1"/>
</dbReference>
<sequence length="516" mass="57990">MSFVFYSFLLCRWLLAGLLFCQPVAMITDNAALRQFLMLFFNDDELEDFCLDYFADVAQEFTIGMTKSQKVRLLIGHGDRRGRREHLLAALAKERPDQYVAELGRAPAPAIAPSAVAARDPRRVFISHAHQDSATAHQLAADLIAAGRPVWIAPESVLPGEQWVEAIGRGLEMSGVFLLLLSPEAVASNWVRYETSLAIVLEKRGRMNLIPLDWQPCEPPLTWQGYHYLPFRNFGDGLTALLASLDGRALPVTPPRPRVEIVTPAPPLPSPPAPLPNRRIHAKTGIELIRIPAGPFIYGEGKEQKTIDLPEYWIGRAPVTNAEFTRFIQATGHKTTAEIEGIGYGWTGSKWEWIKDADWRHPRGPESSIQGKDEHPVVQVSWDDAKAFCDWAGLILPIEEQWEKAARGNDGHIWPWGNEPPTAEQCNFNMNVKDTTPVGRYSPRGDSPYACVDTAGNVWEWTESWYKGRSKRALRGGSWYNNAQLSRVAYRYSYNPFNRNNYVGFRVVELLSVPGS</sequence>
<protein>
    <recommendedName>
        <fullName evidence="1">TIR domain-containing protein</fullName>
    </recommendedName>
</protein>
<reference evidence="2" key="1">
    <citation type="submission" date="2016-01" db="EMBL/GenBank/DDBJ databases">
        <authorList>
            <person name="Mcilroy J.S."/>
            <person name="Karst M S."/>
            <person name="Albertsen M."/>
        </authorList>
    </citation>
    <scope>NUCLEOTIDE SEQUENCE</scope>
    <source>
        <strain evidence="2">Cfx-K</strain>
    </source>
</reference>
<dbReference type="PANTHER" id="PTHR23150">
    <property type="entry name" value="SULFATASE MODIFYING FACTOR 1, 2"/>
    <property type="match status" value="1"/>
</dbReference>
<dbReference type="GO" id="GO:0007165">
    <property type="term" value="P:signal transduction"/>
    <property type="evidence" value="ECO:0007669"/>
    <property type="project" value="InterPro"/>
</dbReference>
<evidence type="ECO:0000259" key="1">
    <source>
        <dbReference type="PROSITE" id="PS50104"/>
    </source>
</evidence>
<organism evidence="2 3">
    <name type="scientific">Candidatus Promineifilum breve</name>
    <dbReference type="NCBI Taxonomy" id="1806508"/>
    <lineage>
        <taxon>Bacteria</taxon>
        <taxon>Bacillati</taxon>
        <taxon>Chloroflexota</taxon>
        <taxon>Ardenticatenia</taxon>
        <taxon>Candidatus Promineifilales</taxon>
        <taxon>Candidatus Promineifilaceae</taxon>
        <taxon>Candidatus Promineifilum</taxon>
    </lineage>
</organism>
<keyword evidence="3" id="KW-1185">Reference proteome</keyword>
<feature type="domain" description="TIR" evidence="1">
    <location>
        <begin position="120"/>
        <end position="245"/>
    </location>
</feature>
<dbReference type="Gene3D" id="3.90.1580.10">
    <property type="entry name" value="paralog of FGE (formylglycine-generating enzyme)"/>
    <property type="match status" value="1"/>
</dbReference>
<dbReference type="KEGG" id="pbf:CFX0092_A1014"/>
<dbReference type="EMBL" id="LN890655">
    <property type="protein sequence ID" value="CUS02892.2"/>
    <property type="molecule type" value="Genomic_DNA"/>
</dbReference>
<dbReference type="AlphaFoldDB" id="A0A160T0G7"/>
<dbReference type="InterPro" id="IPR035897">
    <property type="entry name" value="Toll_tir_struct_dom_sf"/>
</dbReference>
<dbReference type="Pfam" id="PF03781">
    <property type="entry name" value="FGE-sulfatase"/>
    <property type="match status" value="1"/>
</dbReference>
<dbReference type="InterPro" id="IPR000157">
    <property type="entry name" value="TIR_dom"/>
</dbReference>
<accession>A0A160T0G7</accession>
<dbReference type="SUPFAM" id="SSF56436">
    <property type="entry name" value="C-type lectin-like"/>
    <property type="match status" value="1"/>
</dbReference>
<dbReference type="Pfam" id="PF13676">
    <property type="entry name" value="TIR_2"/>
    <property type="match status" value="1"/>
</dbReference>
<name>A0A160T0G7_9CHLR</name>
<gene>
    <name evidence="2" type="ORF">CFX0092_A1014</name>
</gene>
<dbReference type="InterPro" id="IPR005532">
    <property type="entry name" value="SUMF_dom"/>
</dbReference>
<evidence type="ECO:0000313" key="3">
    <source>
        <dbReference type="Proteomes" id="UP000215027"/>
    </source>
</evidence>
<dbReference type="InterPro" id="IPR042095">
    <property type="entry name" value="SUMF_sf"/>
</dbReference>
<dbReference type="PANTHER" id="PTHR23150:SF19">
    <property type="entry name" value="FORMYLGLYCINE-GENERATING ENZYME"/>
    <property type="match status" value="1"/>
</dbReference>
<dbReference type="Proteomes" id="UP000215027">
    <property type="component" value="Chromosome I"/>
</dbReference>
<dbReference type="GO" id="GO:0120147">
    <property type="term" value="F:formylglycine-generating oxidase activity"/>
    <property type="evidence" value="ECO:0007669"/>
    <property type="project" value="TreeGrafter"/>
</dbReference>
<dbReference type="InterPro" id="IPR016187">
    <property type="entry name" value="CTDL_fold"/>
</dbReference>
<dbReference type="PROSITE" id="PS50104">
    <property type="entry name" value="TIR"/>
    <property type="match status" value="1"/>
</dbReference>
<dbReference type="Pfam" id="PF19960">
    <property type="entry name" value="EAD7"/>
    <property type="match status" value="1"/>
</dbReference>
<dbReference type="InterPro" id="IPR051043">
    <property type="entry name" value="Sulfatase_Mod_Factor_Kinase"/>
</dbReference>
<dbReference type="SUPFAM" id="SSF52200">
    <property type="entry name" value="Toll/Interleukin receptor TIR domain"/>
    <property type="match status" value="1"/>
</dbReference>
<evidence type="ECO:0000313" key="2">
    <source>
        <dbReference type="EMBL" id="CUS02892.2"/>
    </source>
</evidence>